<gene>
    <name evidence="2" type="ORF">GFER_06280</name>
</gene>
<feature type="transmembrane region" description="Helical" evidence="1">
    <location>
        <begin position="80"/>
        <end position="97"/>
    </location>
</feature>
<dbReference type="Proteomes" id="UP000035068">
    <property type="component" value="Unassembled WGS sequence"/>
</dbReference>
<dbReference type="EMBL" id="JWJD01000002">
    <property type="protein sequence ID" value="KIH76741.1"/>
    <property type="molecule type" value="Genomic_DNA"/>
</dbReference>
<evidence type="ECO:0000256" key="1">
    <source>
        <dbReference type="SAM" id="Phobius"/>
    </source>
</evidence>
<accession>A0A0C2HIC0</accession>
<feature type="transmembrane region" description="Helical" evidence="1">
    <location>
        <begin position="150"/>
        <end position="168"/>
    </location>
</feature>
<keyword evidence="1" id="KW-0812">Transmembrane</keyword>
<keyword evidence="3" id="KW-1185">Reference proteome</keyword>
<evidence type="ECO:0000313" key="2">
    <source>
        <dbReference type="EMBL" id="KIH76741.1"/>
    </source>
</evidence>
<dbReference type="AlphaFoldDB" id="A0A0C2HIC0"/>
<organism evidence="2 3">
    <name type="scientific">Geoalkalibacter ferrihydriticus DSM 17813</name>
    <dbReference type="NCBI Taxonomy" id="1121915"/>
    <lineage>
        <taxon>Bacteria</taxon>
        <taxon>Pseudomonadati</taxon>
        <taxon>Thermodesulfobacteriota</taxon>
        <taxon>Desulfuromonadia</taxon>
        <taxon>Desulfuromonadales</taxon>
        <taxon>Geoalkalibacteraceae</taxon>
        <taxon>Geoalkalibacter</taxon>
    </lineage>
</organism>
<protein>
    <submittedName>
        <fullName evidence="2">Uncharacterized protein</fullName>
    </submittedName>
</protein>
<keyword evidence="1" id="KW-0472">Membrane</keyword>
<reference evidence="2 3" key="1">
    <citation type="submission" date="2014-12" db="EMBL/GenBank/DDBJ databases">
        <title>Genomes of Geoalkalibacter ferrihydriticus and Geoalkalibacter subterraneus, two haloalkaliphilic metal-reducing members of the Geobacteraceae.</title>
        <authorList>
            <person name="Badalamenti J.P."/>
            <person name="Torres C.I."/>
            <person name="Krajmalnik-Brown R."/>
            <person name="Bond D.R."/>
        </authorList>
    </citation>
    <scope>NUCLEOTIDE SEQUENCE [LARGE SCALE GENOMIC DNA]</scope>
    <source>
        <strain evidence="2 3">DSM 17813</strain>
    </source>
</reference>
<name>A0A0C2HIC0_9BACT</name>
<evidence type="ECO:0000313" key="3">
    <source>
        <dbReference type="Proteomes" id="UP000035068"/>
    </source>
</evidence>
<keyword evidence="1" id="KW-1133">Transmembrane helix</keyword>
<proteinExistence type="predicted"/>
<sequence>MNTIIEFLKRRKIFTVFAAIVLGAIGSGTWEYIFKPIILLSRDFILNVTTLGIEKFKNEVYLDISRGYTENTSLNILGEINQLYFTFSIIFCLWAYTKIKDIKKDKKEILGNLVELEKELDGNFEQKCQREHIKELREILSNLNTKSTTILLYIFILIVVISTSARYMNFAKTSYINSAISHYKQGMQIIKPYIPTERYILIESEFAQINRKEDYVNVLNKIYIELERNNFNYRKFDAW</sequence>
<dbReference type="RefSeq" id="WP_040097640.1">
    <property type="nucleotide sequence ID" value="NZ_JWJD01000002.1"/>
</dbReference>
<feature type="transmembrane region" description="Helical" evidence="1">
    <location>
        <begin position="12"/>
        <end position="33"/>
    </location>
</feature>
<comment type="caution">
    <text evidence="2">The sequence shown here is derived from an EMBL/GenBank/DDBJ whole genome shotgun (WGS) entry which is preliminary data.</text>
</comment>